<dbReference type="GO" id="GO:0044781">
    <property type="term" value="P:bacterial-type flagellum organization"/>
    <property type="evidence" value="ECO:0007669"/>
    <property type="project" value="UniProtKB-UniRule"/>
</dbReference>
<dbReference type="AlphaFoldDB" id="A0AB74U084"/>
<feature type="region of interest" description="Disordered" evidence="8">
    <location>
        <begin position="93"/>
        <end position="147"/>
    </location>
</feature>
<dbReference type="GO" id="GO:0009425">
    <property type="term" value="C:bacterial-type flagellum basal body"/>
    <property type="evidence" value="ECO:0007669"/>
    <property type="project" value="UniProtKB-SubCell"/>
</dbReference>
<dbReference type="GO" id="GO:0005886">
    <property type="term" value="C:plasma membrane"/>
    <property type="evidence" value="ECO:0007669"/>
    <property type="project" value="UniProtKB-SubCell"/>
</dbReference>
<name>A0AB74U084_9GAMM</name>
<evidence type="ECO:0000256" key="3">
    <source>
        <dbReference type="ARBA" id="ARBA00022989"/>
    </source>
</evidence>
<keyword evidence="9" id="KW-0966">Cell projection</keyword>
<evidence type="ECO:0000313" key="9">
    <source>
        <dbReference type="EMBL" id="XCJ77836.1"/>
    </source>
</evidence>
<evidence type="ECO:0000256" key="2">
    <source>
        <dbReference type="ARBA" id="ARBA00022692"/>
    </source>
</evidence>
<dbReference type="InterPro" id="IPR022781">
    <property type="entry name" value="Flagellar_biosynth_FliO"/>
</dbReference>
<dbReference type="NCBIfam" id="TIGR03500">
    <property type="entry name" value="FliO_TIGR"/>
    <property type="match status" value="1"/>
</dbReference>
<accession>A0AB74U084</accession>
<protein>
    <recommendedName>
        <fullName evidence="7">Flagellar protein</fullName>
    </recommendedName>
</protein>
<keyword evidence="9" id="KW-0969">Cilium</keyword>
<dbReference type="InterPro" id="IPR052205">
    <property type="entry name" value="FliO/MopB"/>
</dbReference>
<evidence type="ECO:0000256" key="1">
    <source>
        <dbReference type="ARBA" id="ARBA00022475"/>
    </source>
</evidence>
<comment type="subcellular location">
    <subcellularLocation>
        <location evidence="7">Cell membrane</location>
    </subcellularLocation>
    <subcellularLocation>
        <location evidence="7">Bacterial flagellum basal body</location>
    </subcellularLocation>
</comment>
<evidence type="ECO:0000256" key="8">
    <source>
        <dbReference type="SAM" id="MobiDB-lite"/>
    </source>
</evidence>
<keyword evidence="9" id="KW-0282">Flagellum</keyword>
<keyword evidence="5 7" id="KW-0975">Bacterial flagellum</keyword>
<feature type="transmembrane region" description="Helical" evidence="7">
    <location>
        <begin position="20"/>
        <end position="46"/>
    </location>
</feature>
<evidence type="ECO:0000256" key="6">
    <source>
        <dbReference type="ARBA" id="ARBA00037937"/>
    </source>
</evidence>
<reference evidence="9" key="1">
    <citation type="submission" date="2024-06" db="EMBL/GenBank/DDBJ databases">
        <title>Complete genome of Salinicola endophyticus HNIBRBA4755.</title>
        <authorList>
            <person name="Shin S.Y."/>
            <person name="Kang H."/>
            <person name="Song J."/>
        </authorList>
    </citation>
    <scope>NUCLEOTIDE SEQUENCE</scope>
    <source>
        <strain evidence="9">HNIBRBA4755</strain>
    </source>
</reference>
<gene>
    <name evidence="9" type="primary">fliO</name>
    <name evidence="9" type="ORF">ABV408_10240</name>
</gene>
<keyword evidence="3 7" id="KW-1133">Transmembrane helix</keyword>
<sequence length="147" mass="15867">MKEDVVHQAEPLVGGASNDIGLLMMGKTAVSLLVVVAIILLCTWLLKRLGTQRRGGGKHLRVVASTSVGQRERVVIVEVENRWLVLGVGGGQVTKLDTLDSPPVPPPAPEGPASPPLTGSFASRLRQAMQHNLRQSRPARQRREDES</sequence>
<keyword evidence="4 7" id="KW-0472">Membrane</keyword>
<dbReference type="RefSeq" id="WP_353978875.1">
    <property type="nucleotide sequence ID" value="NZ_CP159578.1"/>
</dbReference>
<dbReference type="Pfam" id="PF04347">
    <property type="entry name" value="FliO"/>
    <property type="match status" value="1"/>
</dbReference>
<evidence type="ECO:0000256" key="7">
    <source>
        <dbReference type="RuleBase" id="RU362064"/>
    </source>
</evidence>
<evidence type="ECO:0000256" key="5">
    <source>
        <dbReference type="ARBA" id="ARBA00023143"/>
    </source>
</evidence>
<comment type="similarity">
    <text evidence="6 7">Belongs to the FliO/MopB family.</text>
</comment>
<dbReference type="PANTHER" id="PTHR38766:SF1">
    <property type="entry name" value="FLAGELLAR PROTEIN FLIO"/>
    <property type="match status" value="1"/>
</dbReference>
<keyword evidence="2 7" id="KW-0812">Transmembrane</keyword>
<dbReference type="EMBL" id="CP159578">
    <property type="protein sequence ID" value="XCJ77836.1"/>
    <property type="molecule type" value="Genomic_DNA"/>
</dbReference>
<dbReference type="PANTHER" id="PTHR38766">
    <property type="entry name" value="FLAGELLAR PROTEIN FLIO"/>
    <property type="match status" value="1"/>
</dbReference>
<keyword evidence="1 7" id="KW-1003">Cell membrane</keyword>
<evidence type="ECO:0000256" key="4">
    <source>
        <dbReference type="ARBA" id="ARBA00023136"/>
    </source>
</evidence>
<proteinExistence type="inferred from homology"/>
<feature type="compositionally biased region" description="Pro residues" evidence="8">
    <location>
        <begin position="102"/>
        <end position="115"/>
    </location>
</feature>
<organism evidence="9">
    <name type="scientific">Salinicola endophyticus</name>
    <dbReference type="NCBI Taxonomy" id="1949083"/>
    <lineage>
        <taxon>Bacteria</taxon>
        <taxon>Pseudomonadati</taxon>
        <taxon>Pseudomonadota</taxon>
        <taxon>Gammaproteobacteria</taxon>
        <taxon>Oceanospirillales</taxon>
        <taxon>Halomonadaceae</taxon>
        <taxon>Salinicola</taxon>
    </lineage>
</organism>